<comment type="similarity">
    <text evidence="4">Belongs to the MT-A70-like family.</text>
</comment>
<dbReference type="Pfam" id="PF05063">
    <property type="entry name" value="MT-A70"/>
    <property type="match status" value="1"/>
</dbReference>
<protein>
    <submittedName>
        <fullName evidence="5">MT-A70 family methyltransferase</fullName>
    </submittedName>
</protein>
<name>A0ABW5S9Q2_9BACL</name>
<evidence type="ECO:0000256" key="1">
    <source>
        <dbReference type="ARBA" id="ARBA00022603"/>
    </source>
</evidence>
<dbReference type="Proteomes" id="UP001597399">
    <property type="component" value="Unassembled WGS sequence"/>
</dbReference>
<keyword evidence="1 5" id="KW-0489">Methyltransferase</keyword>
<proteinExistence type="inferred from homology"/>
<evidence type="ECO:0000256" key="2">
    <source>
        <dbReference type="ARBA" id="ARBA00022679"/>
    </source>
</evidence>
<dbReference type="RefSeq" id="WP_253065700.1">
    <property type="nucleotide sequence ID" value="NZ_JAMXWM010000081.1"/>
</dbReference>
<dbReference type="InterPro" id="IPR007757">
    <property type="entry name" value="MT-A70-like"/>
</dbReference>
<dbReference type="PROSITE" id="PS51143">
    <property type="entry name" value="MT_A70"/>
    <property type="match status" value="1"/>
</dbReference>
<dbReference type="EMBL" id="JBHUMQ010000073">
    <property type="protein sequence ID" value="MFD2696357.1"/>
    <property type="molecule type" value="Genomic_DNA"/>
</dbReference>
<sequence>MMKYRIIYADPPWRYRRNTGQGAAENHYPTLSIQDLCHLPIDKLAAEHCTLFLWVTFPQLEDGLRLIKAWGFTYKTVAFVWVKLNKKSQTPFWGLGNWTRSNVEICLLGTKGHPQRLSKKVHQLICTPIQKHSQKPEQARTKIIELMGDLPRIELFAREKGQGWHVWGNEIDNSIELLQ</sequence>
<evidence type="ECO:0000256" key="4">
    <source>
        <dbReference type="PROSITE-ProRule" id="PRU00489"/>
    </source>
</evidence>
<keyword evidence="3" id="KW-0949">S-adenosyl-L-methionine</keyword>
<dbReference type="GO" id="GO:0008168">
    <property type="term" value="F:methyltransferase activity"/>
    <property type="evidence" value="ECO:0007669"/>
    <property type="project" value="UniProtKB-KW"/>
</dbReference>
<dbReference type="PANTHER" id="PTHR12829">
    <property type="entry name" value="N6-ADENOSINE-METHYLTRANSFERASE"/>
    <property type="match status" value="1"/>
</dbReference>
<gene>
    <name evidence="5" type="ORF">ACFSUE_22450</name>
</gene>
<reference evidence="6" key="1">
    <citation type="journal article" date="2019" name="Int. J. Syst. Evol. Microbiol.">
        <title>The Global Catalogue of Microorganisms (GCM) 10K type strain sequencing project: providing services to taxonomists for standard genome sequencing and annotation.</title>
        <authorList>
            <consortium name="The Broad Institute Genomics Platform"/>
            <consortium name="The Broad Institute Genome Sequencing Center for Infectious Disease"/>
            <person name="Wu L."/>
            <person name="Ma J."/>
        </authorList>
    </citation>
    <scope>NUCLEOTIDE SEQUENCE [LARGE SCALE GENOMIC DNA]</scope>
    <source>
        <strain evidence="6">TISTR 2466</strain>
    </source>
</reference>
<evidence type="ECO:0000313" key="5">
    <source>
        <dbReference type="EMBL" id="MFD2696357.1"/>
    </source>
</evidence>
<dbReference type="InterPro" id="IPR029063">
    <property type="entry name" value="SAM-dependent_MTases_sf"/>
</dbReference>
<evidence type="ECO:0000313" key="6">
    <source>
        <dbReference type="Proteomes" id="UP001597399"/>
    </source>
</evidence>
<accession>A0ABW5S9Q2</accession>
<keyword evidence="2" id="KW-0808">Transferase</keyword>
<dbReference type="GO" id="GO:0032259">
    <property type="term" value="P:methylation"/>
    <property type="evidence" value="ECO:0007669"/>
    <property type="project" value="UniProtKB-KW"/>
</dbReference>
<comment type="caution">
    <text evidence="5">The sequence shown here is derived from an EMBL/GenBank/DDBJ whole genome shotgun (WGS) entry which is preliminary data.</text>
</comment>
<keyword evidence="6" id="KW-1185">Reference proteome</keyword>
<evidence type="ECO:0000256" key="3">
    <source>
        <dbReference type="ARBA" id="ARBA00022691"/>
    </source>
</evidence>
<dbReference type="SUPFAM" id="SSF53335">
    <property type="entry name" value="S-adenosyl-L-methionine-dependent methyltransferases"/>
    <property type="match status" value="1"/>
</dbReference>
<dbReference type="PANTHER" id="PTHR12829:SF7">
    <property type="entry name" value="N6-ADENOSINE-METHYLTRANSFERASE CATALYTIC SUBUNIT"/>
    <property type="match status" value="1"/>
</dbReference>
<organism evidence="5 6">
    <name type="scientific">Sporolactobacillus shoreicorticis</name>
    <dbReference type="NCBI Taxonomy" id="1923877"/>
    <lineage>
        <taxon>Bacteria</taxon>
        <taxon>Bacillati</taxon>
        <taxon>Bacillota</taxon>
        <taxon>Bacilli</taxon>
        <taxon>Bacillales</taxon>
        <taxon>Sporolactobacillaceae</taxon>
        <taxon>Sporolactobacillus</taxon>
    </lineage>
</organism>